<dbReference type="Gene3D" id="3.30.1660.10">
    <property type="entry name" value="Flavin-binding protein dodecin"/>
    <property type="match status" value="1"/>
</dbReference>
<dbReference type="RefSeq" id="WP_084911544.1">
    <property type="nucleotide sequence ID" value="NZ_JAJGAQ010000002.1"/>
</dbReference>
<protein>
    <submittedName>
        <fullName evidence="4">Multiple stress resistance protein BhsA</fullName>
    </submittedName>
</protein>
<sequence>MKNLTKVLAVIALSAASFTTLAAATAVSSQPNGEHKIGEVSASTNSDDLSVLQRNLASEASEEGARSYHITSAGGENHLYGTAEIYK</sequence>
<reference evidence="4 5" key="1">
    <citation type="journal article" date="2017" name="Int. J. Syst. Evol. Microbiol.">
        <title>Rouxiella badensis sp. nov. and Rouxiella silvae sp. nov. isolated from peat bog soil in Germany and emendation of the genus description.</title>
        <authorList>
            <person name="Le Fleche-Mateos A."/>
            <person name="Kugler J.H."/>
            <person name="Hansen S.H."/>
            <person name="Syldatk C."/>
            <person name="Hausmann R."/>
            <person name="Lomprez F."/>
            <person name="Vandenbogaert M."/>
            <person name="Manuguerra J.C."/>
            <person name="Grimont P.A."/>
        </authorList>
    </citation>
    <scope>NUCLEOTIDE SEQUENCE [LARGE SCALE GENOMIC DNA]</scope>
    <source>
        <strain evidence="4 5">DSM 100043</strain>
    </source>
</reference>
<dbReference type="Pfam" id="PF07338">
    <property type="entry name" value="YdgH_BhsA-like"/>
    <property type="match status" value="1"/>
</dbReference>
<evidence type="ECO:0000256" key="1">
    <source>
        <dbReference type="ARBA" id="ARBA00022729"/>
    </source>
</evidence>
<comment type="caution">
    <text evidence="4">The sequence shown here is derived from an EMBL/GenBank/DDBJ whole genome shotgun (WGS) entry which is preliminary data.</text>
</comment>
<dbReference type="InterPro" id="IPR025543">
    <property type="entry name" value="Dodecin-like"/>
</dbReference>
<evidence type="ECO:0000313" key="5">
    <source>
        <dbReference type="Proteomes" id="UP000192536"/>
    </source>
</evidence>
<feature type="chain" id="PRO_5012394183" evidence="2">
    <location>
        <begin position="23"/>
        <end position="87"/>
    </location>
</feature>
<dbReference type="Proteomes" id="UP000192536">
    <property type="component" value="Unassembled WGS sequence"/>
</dbReference>
<evidence type="ECO:0000313" key="4">
    <source>
        <dbReference type="EMBL" id="ORJ27411.1"/>
    </source>
</evidence>
<dbReference type="InterPro" id="IPR036275">
    <property type="entry name" value="YdgH-like_sf"/>
</dbReference>
<dbReference type="STRING" id="1646377.BS640_00365"/>
<organism evidence="4 5">
    <name type="scientific">Rouxiella badensis</name>
    <dbReference type="NCBI Taxonomy" id="1646377"/>
    <lineage>
        <taxon>Bacteria</taxon>
        <taxon>Pseudomonadati</taxon>
        <taxon>Pseudomonadota</taxon>
        <taxon>Gammaproteobacteria</taxon>
        <taxon>Enterobacterales</taxon>
        <taxon>Yersiniaceae</taxon>
        <taxon>Rouxiella</taxon>
    </lineage>
</organism>
<dbReference type="NCBIfam" id="NF047859">
    <property type="entry name" value="StressCuResBhsA"/>
    <property type="match status" value="1"/>
</dbReference>
<keyword evidence="5" id="KW-1185">Reference proteome</keyword>
<feature type="domain" description="YdgH/BhsA/McbA-like" evidence="3">
    <location>
        <begin position="36"/>
        <end position="87"/>
    </location>
</feature>
<proteinExistence type="predicted"/>
<name>A0A1X0WL19_9GAMM</name>
<keyword evidence="1 2" id="KW-0732">Signal</keyword>
<feature type="signal peptide" evidence="2">
    <location>
        <begin position="1"/>
        <end position="22"/>
    </location>
</feature>
<gene>
    <name evidence="4" type="ORF">BS640_00365</name>
</gene>
<dbReference type="EMBL" id="MRWE01000001">
    <property type="protein sequence ID" value="ORJ27411.1"/>
    <property type="molecule type" value="Genomic_DNA"/>
</dbReference>
<accession>A0A1X0WL19</accession>
<evidence type="ECO:0000259" key="3">
    <source>
        <dbReference type="Pfam" id="PF07338"/>
    </source>
</evidence>
<evidence type="ECO:0000256" key="2">
    <source>
        <dbReference type="SAM" id="SignalP"/>
    </source>
</evidence>
<dbReference type="SUPFAM" id="SSF159871">
    <property type="entry name" value="YdgH-like"/>
    <property type="match status" value="1"/>
</dbReference>
<dbReference type="InterPro" id="IPR010854">
    <property type="entry name" value="YdgH/BhsA/McbA-like_dom"/>
</dbReference>
<dbReference type="AlphaFoldDB" id="A0A1X0WL19"/>